<dbReference type="AlphaFoldDB" id="A0A2V0RLY9"/>
<feature type="compositionally biased region" description="Low complexity" evidence="1">
    <location>
        <begin position="566"/>
        <end position="579"/>
    </location>
</feature>
<evidence type="ECO:0000256" key="1">
    <source>
        <dbReference type="SAM" id="MobiDB-lite"/>
    </source>
</evidence>
<organism evidence="2">
    <name type="scientific">viral metagenome</name>
    <dbReference type="NCBI Taxonomy" id="1070528"/>
    <lineage>
        <taxon>unclassified sequences</taxon>
        <taxon>metagenomes</taxon>
        <taxon>organismal metagenomes</taxon>
    </lineage>
</organism>
<dbReference type="EMBL" id="BDQE01000134">
    <property type="protein sequence ID" value="GBH22862.1"/>
    <property type="molecule type" value="Genomic_RNA"/>
</dbReference>
<sequence>MQVGELKRLVQHSRAQPDWQGSSLRDEVAGEVTSYGVHGYVNPMFIMGHASVVAGTMNMPWTAKDPSTGKIQHLPLPDRDYVNAWPQARDEMISQGFYLTPSHMLVGSRSAGGSFANGEGCLQIGNSAGAAGFPYTGEKYARELTSDGDRASKGNTAKREIAALVDWVRAGQPWSGPLYDRIAQPATMTSRGDAKVDIDLAIFATSLLEAGYPLAHMLMPGRGIVIVPGVATLMEGLIGGPFLEMLNIFDVGKYDLREGRILKSRILKLFDLLQMGYDVVSGDTERWDLNAYPGEHGFMAAAWANLLPPGKVPLLFGAASGPALWSAKQIQELRSKIPVGGSEKIQVEVPNKNKDGSHLEYVTVHNLEVDLRKFVVQAFQIVNGSGVRIAGYDLPTQTSRARVPDEVLTYGDSSPSENNWYINVHGGIRSGSLLTSANNSMLNDVINKAAPGALKRLGVKSKLVQHRAKAVGLGQVTRIDGDHKDDENTARGDDFLNATKMKVYVDNKMLSGAEFFSYKMSLAGRFANASKQVEGTKEDPLIEFASVSYGLTAKGGNTPVKRSFERTTTTEGSTGSDGRTPWDISEVELDLGLIEDTLSAKARLAPQRGSARPTSPFGSPTPGNREFIRSIAAMDIHGLVYDLESLDPSAIQARIDAEARRYAMQQSLKRGGTVKNYERYEQEWKEAEIHTMLSQFARERGKTQHKARTADGAKKSFLEAVSEARKGGNPYLFQ</sequence>
<comment type="caution">
    <text evidence="2">The sequence shown here is derived from an EMBL/GenBank/DDBJ whole genome shotgun (WGS) entry which is preliminary data.</text>
</comment>
<accession>A0A2V0RLY9</accession>
<proteinExistence type="predicted"/>
<evidence type="ECO:0000313" key="2">
    <source>
        <dbReference type="EMBL" id="GBH22862.1"/>
    </source>
</evidence>
<name>A0A2V0RLY9_9ZZZZ</name>
<feature type="region of interest" description="Disordered" evidence="1">
    <location>
        <begin position="560"/>
        <end position="581"/>
    </location>
</feature>
<protein>
    <submittedName>
        <fullName evidence="2">Uncharacterized protein</fullName>
    </submittedName>
</protein>
<reference evidence="2" key="1">
    <citation type="submission" date="2017-04" db="EMBL/GenBank/DDBJ databases">
        <title>Unveiling RNA virosphere associated with marine microorganisms.</title>
        <authorList>
            <person name="Urayama S."/>
            <person name="Takaki Y."/>
            <person name="Nishi S."/>
            <person name="Yoshida Y."/>
            <person name="Deguchi S."/>
            <person name="Takai K."/>
            <person name="Nunoura T."/>
        </authorList>
    </citation>
    <scope>NUCLEOTIDE SEQUENCE</scope>
</reference>